<dbReference type="AlphaFoldDB" id="B1Y8R1"/>
<dbReference type="KEGG" id="tne:Tneu_1213"/>
<dbReference type="OrthoDB" id="28719at2157"/>
<dbReference type="HOGENOM" id="CLU_299899_0_0_2"/>
<dbReference type="eggNOG" id="arCOG05616">
    <property type="taxonomic scope" value="Archaea"/>
</dbReference>
<dbReference type="STRING" id="444157.Tneu_1213"/>
<dbReference type="Proteomes" id="UP000001694">
    <property type="component" value="Chromosome"/>
</dbReference>
<organism evidence="1 2">
    <name type="scientific">Pyrobaculum neutrophilum (strain DSM 2338 / JCM 9278 / NBRC 100436 / V24Sta)</name>
    <name type="common">Thermoproteus neutrophilus</name>
    <dbReference type="NCBI Taxonomy" id="444157"/>
    <lineage>
        <taxon>Archaea</taxon>
        <taxon>Thermoproteota</taxon>
        <taxon>Thermoprotei</taxon>
        <taxon>Thermoproteales</taxon>
        <taxon>Thermoproteaceae</taxon>
        <taxon>Pyrobaculum</taxon>
    </lineage>
</organism>
<accession>B1Y8R1</accession>
<gene>
    <name evidence="1" type="ordered locus">Tneu_1213</name>
</gene>
<dbReference type="EMBL" id="CP001014">
    <property type="protein sequence ID" value="ACB40140.1"/>
    <property type="molecule type" value="Genomic_DNA"/>
</dbReference>
<evidence type="ECO:0000313" key="1">
    <source>
        <dbReference type="EMBL" id="ACB40140.1"/>
    </source>
</evidence>
<evidence type="ECO:0000313" key="2">
    <source>
        <dbReference type="Proteomes" id="UP000001694"/>
    </source>
</evidence>
<name>B1Y8R1_PYRNV</name>
<dbReference type="RefSeq" id="WP_012350559.1">
    <property type="nucleotide sequence ID" value="NC_010525.1"/>
</dbReference>
<keyword evidence="2" id="KW-1185">Reference proteome</keyword>
<dbReference type="GeneID" id="6165107"/>
<reference evidence="1" key="1">
    <citation type="submission" date="2008-03" db="EMBL/GenBank/DDBJ databases">
        <title>Complete sequence of Thermoproteus neutrophilus V24Sta.</title>
        <authorList>
            <consortium name="US DOE Joint Genome Institute"/>
            <person name="Copeland A."/>
            <person name="Lucas S."/>
            <person name="Lapidus A."/>
            <person name="Glavina del Rio T."/>
            <person name="Dalin E."/>
            <person name="Tice H."/>
            <person name="Bruce D."/>
            <person name="Goodwin L."/>
            <person name="Pitluck S."/>
            <person name="Sims D."/>
            <person name="Brettin T."/>
            <person name="Detter J.C."/>
            <person name="Han C."/>
            <person name="Kuske C.R."/>
            <person name="Schmutz J."/>
            <person name="Larimer F."/>
            <person name="Land M."/>
            <person name="Hauser L."/>
            <person name="Kyrpides N."/>
            <person name="Mikhailova N."/>
            <person name="Biddle J.F."/>
            <person name="Zhang Z."/>
            <person name="Fitz-Gibbon S.T."/>
            <person name="Lowe T.M."/>
            <person name="Saltikov C."/>
            <person name="House C.H."/>
            <person name="Richardson P."/>
        </authorList>
    </citation>
    <scope>NUCLEOTIDE SEQUENCE [LARGE SCALE GENOMIC DNA]</scope>
    <source>
        <strain evidence="1">V24Sta</strain>
    </source>
</reference>
<sequence length="991" mass="109014">MRLLLWLILPALAQAAVSVTCIKTWDFRIDTSTYAHIAFTFTSLAPLGVGRGVVAFTALSQPTEVWGERFLNASEVAVASRATSSLWDRDLKYAIKLSYFRPGLWSVAQYLCRARFDNGAEVEGVYYKVEEEPPRQLEEVAFVVPRSSSSYRETREIRLSLRPDRLFSWMTPLCVDLPDASSWPSCRTYYTGDNLVLRVSTPGVWRALEIAGKRPGDVVEIGGVYARIPDPWLYGDCDMLGCRSTLATDAGVAPAGAAQNIPFSYKVELAAVAAPLAWGKIELRPPREVPLYVSRVVQMRGLSCQPPDCFTVATAGNATWAGRSWAWNWTLASVAVKSPYLLTPYVAVRWQHEANSSALSRALSVYAPLGSAATFDAAVVWRLDAGGRAVWIDSTPGTYLRAVDDAGKLVDYEKAGALGKLSYRAVPASTQPGIKWASFNAAVDPALREIKTAWFSPPNPCRQWPEEILSCVYSQHVYSKVNGTWVGYSRVGTSAKWPIARLPLVDWLIPQQGVCGRDGYRDFMELTAGDPVLYFWHVYRLRAYAFNPNTGDWDIPEVCVRPPPHHVSMLSAVYGASAYRNTTRGFERLYFQTAEGGAFYNYLFEGVAGNEYPAGWTDALPLGLPSMVSNSTGPWLVYLAPTTLCDAPICTAVDARIWGPAPGPIPDVALPNAGYTFLVIYTGSEINATLRLYVEMGKVAEPGGLRYRDVGGTPLAEVRKTWRPLDGVYVGPGWWIGYTPLGACHSIHIGQRPVYITPANWTGPIAVTLEVEAEGSSKRYSYVFFVTRDVSYKIEASSAAPQTLTSLHLNTTIYLTAGGVPYFHGYYAVGEGGRLGRSLCVVAASESRWGVEYSSQLAASGDFWGEVHLLGGLRMVDRYVEPKVELVDPSRSLVKISVDAPAVGFAFYLMRGGAWTKAGEWRGRCVVVNATATYPWDPVLILPIVREEAQARPGDVVELWRPKPILLYKTWADPSGFPRGRPSSLSAVKRC</sequence>
<protein>
    <submittedName>
        <fullName evidence="1">Uncharacterized protein</fullName>
    </submittedName>
</protein>
<proteinExistence type="predicted"/>